<evidence type="ECO:0000256" key="1">
    <source>
        <dbReference type="SAM" id="MobiDB-lite"/>
    </source>
</evidence>
<reference evidence="2" key="1">
    <citation type="submission" date="2020-03" db="EMBL/GenBank/DDBJ databases">
        <authorList>
            <person name="Weist P."/>
        </authorList>
    </citation>
    <scope>NUCLEOTIDE SEQUENCE</scope>
</reference>
<keyword evidence="3" id="KW-1185">Reference proteome</keyword>
<sequence length="108" mass="12076">MESKLEEQRAPTAGTYRDQEAETETESLKSCKITLPICVSEPGNRVEAEQLSTSTDMDRSAVQHRDHGVTHLYPAPLNSRCMVISHQTVQSETFIRCPNVRAAFIITV</sequence>
<evidence type="ECO:0000313" key="3">
    <source>
        <dbReference type="Proteomes" id="UP001153269"/>
    </source>
</evidence>
<organism evidence="2 3">
    <name type="scientific">Pleuronectes platessa</name>
    <name type="common">European plaice</name>
    <dbReference type="NCBI Taxonomy" id="8262"/>
    <lineage>
        <taxon>Eukaryota</taxon>
        <taxon>Metazoa</taxon>
        <taxon>Chordata</taxon>
        <taxon>Craniata</taxon>
        <taxon>Vertebrata</taxon>
        <taxon>Euteleostomi</taxon>
        <taxon>Actinopterygii</taxon>
        <taxon>Neopterygii</taxon>
        <taxon>Teleostei</taxon>
        <taxon>Neoteleostei</taxon>
        <taxon>Acanthomorphata</taxon>
        <taxon>Carangaria</taxon>
        <taxon>Pleuronectiformes</taxon>
        <taxon>Pleuronectoidei</taxon>
        <taxon>Pleuronectidae</taxon>
        <taxon>Pleuronectes</taxon>
    </lineage>
</organism>
<dbReference type="Proteomes" id="UP001153269">
    <property type="component" value="Unassembled WGS sequence"/>
</dbReference>
<protein>
    <submittedName>
        <fullName evidence="2">Uncharacterized protein</fullName>
    </submittedName>
</protein>
<feature type="region of interest" description="Disordered" evidence="1">
    <location>
        <begin position="1"/>
        <end position="28"/>
    </location>
</feature>
<dbReference type="EMBL" id="CADEAL010000245">
    <property type="protein sequence ID" value="CAB1417097.1"/>
    <property type="molecule type" value="Genomic_DNA"/>
</dbReference>
<dbReference type="AlphaFoldDB" id="A0A9N7TQD3"/>
<proteinExistence type="predicted"/>
<comment type="caution">
    <text evidence="2">The sequence shown here is derived from an EMBL/GenBank/DDBJ whole genome shotgun (WGS) entry which is preliminary data.</text>
</comment>
<gene>
    <name evidence="2" type="ORF">PLEPLA_LOCUS4898</name>
</gene>
<accession>A0A9N7TQD3</accession>
<name>A0A9N7TQD3_PLEPL</name>
<evidence type="ECO:0000313" key="2">
    <source>
        <dbReference type="EMBL" id="CAB1417097.1"/>
    </source>
</evidence>